<reference evidence="2" key="1">
    <citation type="journal article" date="2008" name="Nature">
        <title>The amphioxus genome and the evolution of the chordate karyotype.</title>
        <authorList>
            <consortium name="US DOE Joint Genome Institute (JGI-PGF)"/>
            <person name="Putnam N.H."/>
            <person name="Butts T."/>
            <person name="Ferrier D.E.K."/>
            <person name="Furlong R.F."/>
            <person name="Hellsten U."/>
            <person name="Kawashima T."/>
            <person name="Robinson-Rechavi M."/>
            <person name="Shoguchi E."/>
            <person name="Terry A."/>
            <person name="Yu J.-K."/>
            <person name="Benito-Gutierrez E.L."/>
            <person name="Dubchak I."/>
            <person name="Garcia-Fernandez J."/>
            <person name="Gibson-Brown J.J."/>
            <person name="Grigoriev I.V."/>
            <person name="Horton A.C."/>
            <person name="de Jong P.J."/>
            <person name="Jurka J."/>
            <person name="Kapitonov V.V."/>
            <person name="Kohara Y."/>
            <person name="Kuroki Y."/>
            <person name="Lindquist E."/>
            <person name="Lucas S."/>
            <person name="Osoegawa K."/>
            <person name="Pennacchio L.A."/>
            <person name="Salamov A.A."/>
            <person name="Satou Y."/>
            <person name="Sauka-Spengler T."/>
            <person name="Schmutz J."/>
            <person name="Shin-I T."/>
            <person name="Toyoda A."/>
            <person name="Bronner-Fraser M."/>
            <person name="Fujiyama A."/>
            <person name="Holland L.Z."/>
            <person name="Holland P.W.H."/>
            <person name="Satoh N."/>
            <person name="Rokhsar D.S."/>
        </authorList>
    </citation>
    <scope>NUCLEOTIDE SEQUENCE [LARGE SCALE GENOMIC DNA]</scope>
    <source>
        <strain evidence="2">S238N-H82</strain>
        <tissue evidence="2">Testes</tissue>
    </source>
</reference>
<accession>C3ZJX5</accession>
<organism>
    <name type="scientific">Branchiostoma floridae</name>
    <name type="common">Florida lancelet</name>
    <name type="synonym">Amphioxus</name>
    <dbReference type="NCBI Taxonomy" id="7739"/>
    <lineage>
        <taxon>Eukaryota</taxon>
        <taxon>Metazoa</taxon>
        <taxon>Chordata</taxon>
        <taxon>Cephalochordata</taxon>
        <taxon>Leptocardii</taxon>
        <taxon>Amphioxiformes</taxon>
        <taxon>Branchiostomatidae</taxon>
        <taxon>Branchiostoma</taxon>
    </lineage>
</organism>
<sequence length="237" mass="26345">MADLSAVQTCADAVKTYHRGDDMIQIDMTVDRGVSREAEDDETYHRGDDMIQIDMTVDRGVSREAEDDEVSPGLLIPIANGQGNRLHLTGLRRRRQFNCTGNDVSCDSVCTAFPMCPLSKRSSQRSRYPLNSRLYLTGLERKRQYGCSANEPNCDSTGNGWPGKRSSQRDPMNGQFKRLPLLSPIKNGQFKRSTFPNPVDNEQIKGPNSHAVLAHNSAITNDEVDSALNDILELDGE</sequence>
<feature type="region of interest" description="Disordered" evidence="1">
    <location>
        <begin position="150"/>
        <end position="175"/>
    </location>
</feature>
<dbReference type="AlphaFoldDB" id="C3ZJX5"/>
<feature type="compositionally biased region" description="Polar residues" evidence="1">
    <location>
        <begin position="150"/>
        <end position="159"/>
    </location>
</feature>
<name>C3ZJX5_BRAFL</name>
<proteinExistence type="predicted"/>
<dbReference type="EMBL" id="GG666634">
    <property type="protein sequence ID" value="EEN47142.1"/>
    <property type="molecule type" value="Genomic_DNA"/>
</dbReference>
<protein>
    <submittedName>
        <fullName evidence="2">Uncharacterized protein</fullName>
    </submittedName>
</protein>
<evidence type="ECO:0000256" key="1">
    <source>
        <dbReference type="SAM" id="MobiDB-lite"/>
    </source>
</evidence>
<evidence type="ECO:0000313" key="2">
    <source>
        <dbReference type="EMBL" id="EEN47142.1"/>
    </source>
</evidence>
<dbReference type="InParanoid" id="C3ZJX5"/>
<gene>
    <name evidence="2" type="ORF">BRAFLDRAFT_105525</name>
</gene>